<protein>
    <submittedName>
        <fullName evidence="7">Fork-head domain-containing protein</fullName>
    </submittedName>
</protein>
<dbReference type="Proteomes" id="UP000887575">
    <property type="component" value="Unassembled WGS sequence"/>
</dbReference>
<evidence type="ECO:0000313" key="6">
    <source>
        <dbReference type="Proteomes" id="UP000887575"/>
    </source>
</evidence>
<dbReference type="InterPro" id="IPR036388">
    <property type="entry name" value="WH-like_DNA-bd_sf"/>
</dbReference>
<evidence type="ECO:0000256" key="3">
    <source>
        <dbReference type="PROSITE-ProRule" id="PRU00089"/>
    </source>
</evidence>
<dbReference type="PANTHER" id="PTHR11829:SF411">
    <property type="entry name" value="FORKHEAD BOX PROTEIN L2"/>
    <property type="match status" value="1"/>
</dbReference>
<dbReference type="PROSITE" id="PS50039">
    <property type="entry name" value="FORK_HEAD_3"/>
    <property type="match status" value="1"/>
</dbReference>
<keyword evidence="2 3" id="KW-0539">Nucleus</keyword>
<dbReference type="AlphaFoldDB" id="A0AAF3J5H1"/>
<proteinExistence type="predicted"/>
<dbReference type="InterPro" id="IPR036390">
    <property type="entry name" value="WH_DNA-bd_sf"/>
</dbReference>
<dbReference type="Pfam" id="PF00250">
    <property type="entry name" value="Forkhead"/>
    <property type="match status" value="1"/>
</dbReference>
<organism evidence="6 7">
    <name type="scientific">Mesorhabditis belari</name>
    <dbReference type="NCBI Taxonomy" id="2138241"/>
    <lineage>
        <taxon>Eukaryota</taxon>
        <taxon>Metazoa</taxon>
        <taxon>Ecdysozoa</taxon>
        <taxon>Nematoda</taxon>
        <taxon>Chromadorea</taxon>
        <taxon>Rhabditida</taxon>
        <taxon>Rhabditina</taxon>
        <taxon>Rhabditomorpha</taxon>
        <taxon>Rhabditoidea</taxon>
        <taxon>Rhabditidae</taxon>
        <taxon>Mesorhabditinae</taxon>
        <taxon>Mesorhabditis</taxon>
    </lineage>
</organism>
<dbReference type="GO" id="GO:0030154">
    <property type="term" value="P:cell differentiation"/>
    <property type="evidence" value="ECO:0007669"/>
    <property type="project" value="TreeGrafter"/>
</dbReference>
<dbReference type="PRINTS" id="PR00053">
    <property type="entry name" value="FORKHEAD"/>
</dbReference>
<feature type="region of interest" description="Disordered" evidence="4">
    <location>
        <begin position="187"/>
        <end position="207"/>
    </location>
</feature>
<feature type="DNA-binding region" description="Fork-head" evidence="3">
    <location>
        <begin position="98"/>
        <end position="193"/>
    </location>
</feature>
<dbReference type="PROSITE" id="PS00658">
    <property type="entry name" value="FORK_HEAD_2"/>
    <property type="match status" value="1"/>
</dbReference>
<dbReference type="SUPFAM" id="SSF46785">
    <property type="entry name" value="Winged helix' DNA-binding domain"/>
    <property type="match status" value="1"/>
</dbReference>
<dbReference type="GO" id="GO:0000981">
    <property type="term" value="F:DNA-binding transcription factor activity, RNA polymerase II-specific"/>
    <property type="evidence" value="ECO:0007669"/>
    <property type="project" value="TreeGrafter"/>
</dbReference>
<dbReference type="InterPro" id="IPR030456">
    <property type="entry name" value="TF_fork_head_CS_2"/>
</dbReference>
<dbReference type="InterPro" id="IPR050211">
    <property type="entry name" value="FOX_domain-containing"/>
</dbReference>
<feature type="region of interest" description="Disordered" evidence="4">
    <location>
        <begin position="222"/>
        <end position="248"/>
    </location>
</feature>
<evidence type="ECO:0000256" key="4">
    <source>
        <dbReference type="SAM" id="MobiDB-lite"/>
    </source>
</evidence>
<dbReference type="CDD" id="cd00059">
    <property type="entry name" value="FH_FOX"/>
    <property type="match status" value="1"/>
</dbReference>
<dbReference type="Gene3D" id="1.10.10.10">
    <property type="entry name" value="Winged helix-like DNA-binding domain superfamily/Winged helix DNA-binding domain"/>
    <property type="match status" value="1"/>
</dbReference>
<keyword evidence="1 3" id="KW-0238">DNA-binding</keyword>
<dbReference type="PANTHER" id="PTHR11829">
    <property type="entry name" value="FORKHEAD BOX PROTEIN"/>
    <property type="match status" value="1"/>
</dbReference>
<dbReference type="GO" id="GO:0005634">
    <property type="term" value="C:nucleus"/>
    <property type="evidence" value="ECO:0007669"/>
    <property type="project" value="UniProtKB-SubCell"/>
</dbReference>
<feature type="compositionally biased region" description="Low complexity" evidence="4">
    <location>
        <begin position="195"/>
        <end position="207"/>
    </location>
</feature>
<dbReference type="GO" id="GO:0000978">
    <property type="term" value="F:RNA polymerase II cis-regulatory region sequence-specific DNA binding"/>
    <property type="evidence" value="ECO:0007669"/>
    <property type="project" value="TreeGrafter"/>
</dbReference>
<sequence>MDLMPGVLRNTQNLIEIMENMQQAAQLATTDEKVDILMDRLPIEALLPVACSPIALTSTNLENLHKGLAASAPATSATSPVTSPIEPNKGMCLENLERPSLSYKDLIIEAIESSPEKRLKLNEIYQVIRVLHPYYRLRPDQWGWQNSIRHNLSLHDCFVKLPLKQTSASGVVGHFWTVVPELADKQTLRRRSRPSQKCSSGSSRSQAARAAAVREAVALARSEEAVSTTSSDASPSPSSSNSLSPPSDLAKPMAVYANAVNANDLIGTILGELSKSNYSQVITNYLYQQGLLNSLAQIANQQTPPPTPVTPVTLGLTGLTSPNALLSSLNMNPLVALSSLATAVLPPQSLSPVLHSQLSPSLSMSSPTSNTLALNLPAPTPIKSETNFLL</sequence>
<comment type="subcellular location">
    <subcellularLocation>
        <location evidence="3">Nucleus</location>
    </subcellularLocation>
</comment>
<evidence type="ECO:0000256" key="1">
    <source>
        <dbReference type="ARBA" id="ARBA00023125"/>
    </source>
</evidence>
<dbReference type="InterPro" id="IPR001766">
    <property type="entry name" value="Fork_head_dom"/>
</dbReference>
<dbReference type="GO" id="GO:0009653">
    <property type="term" value="P:anatomical structure morphogenesis"/>
    <property type="evidence" value="ECO:0007669"/>
    <property type="project" value="TreeGrafter"/>
</dbReference>
<dbReference type="SMART" id="SM00339">
    <property type="entry name" value="FH"/>
    <property type="match status" value="1"/>
</dbReference>
<evidence type="ECO:0000259" key="5">
    <source>
        <dbReference type="PROSITE" id="PS50039"/>
    </source>
</evidence>
<reference evidence="7" key="1">
    <citation type="submission" date="2024-02" db="UniProtKB">
        <authorList>
            <consortium name="WormBaseParasite"/>
        </authorList>
    </citation>
    <scope>IDENTIFICATION</scope>
</reference>
<dbReference type="WBParaSite" id="MBELARI_LOCUS17443">
    <property type="protein sequence ID" value="MBELARI_LOCUS17443"/>
    <property type="gene ID" value="MBELARI_LOCUS17443"/>
</dbReference>
<accession>A0AAF3J5H1</accession>
<evidence type="ECO:0000313" key="7">
    <source>
        <dbReference type="WBParaSite" id="MBELARI_LOCUS17443"/>
    </source>
</evidence>
<keyword evidence="6" id="KW-1185">Reference proteome</keyword>
<name>A0AAF3J5H1_9BILA</name>
<evidence type="ECO:0000256" key="2">
    <source>
        <dbReference type="ARBA" id="ARBA00023242"/>
    </source>
</evidence>
<feature type="domain" description="Fork-head" evidence="5">
    <location>
        <begin position="98"/>
        <end position="193"/>
    </location>
</feature>